<evidence type="ECO:0000313" key="2">
    <source>
        <dbReference type="Proteomes" id="UP001157910"/>
    </source>
</evidence>
<sequence length="29" mass="3305">MFAGAMLFPRRLMIDANHLDSVLDLDRVS</sequence>
<proteinExistence type="predicted"/>
<gene>
    <name evidence="1" type="ORF">SAMN06296065_106156</name>
</gene>
<name>A0ABY1QJ37_9SPHN</name>
<dbReference type="Proteomes" id="UP001157910">
    <property type="component" value="Unassembled WGS sequence"/>
</dbReference>
<evidence type="ECO:0000313" key="1">
    <source>
        <dbReference type="EMBL" id="SMP72219.1"/>
    </source>
</evidence>
<accession>A0ABY1QJ37</accession>
<keyword evidence="2" id="KW-1185">Reference proteome</keyword>
<protein>
    <submittedName>
        <fullName evidence="1">Uncharacterized protein</fullName>
    </submittedName>
</protein>
<reference evidence="1 2" key="1">
    <citation type="submission" date="2017-05" db="EMBL/GenBank/DDBJ databases">
        <authorList>
            <person name="Varghese N."/>
            <person name="Submissions S."/>
        </authorList>
    </citation>
    <scope>NUCLEOTIDE SEQUENCE [LARGE SCALE GENOMIC DNA]</scope>
    <source>
        <strain evidence="1 2">SM16</strain>
    </source>
</reference>
<dbReference type="EMBL" id="FXUI01000006">
    <property type="protein sequence ID" value="SMP72219.1"/>
    <property type="molecule type" value="Genomic_DNA"/>
</dbReference>
<organism evidence="1 2">
    <name type="scientific">Novosphingobium panipatense</name>
    <dbReference type="NCBI Taxonomy" id="428991"/>
    <lineage>
        <taxon>Bacteria</taxon>
        <taxon>Pseudomonadati</taxon>
        <taxon>Pseudomonadota</taxon>
        <taxon>Alphaproteobacteria</taxon>
        <taxon>Sphingomonadales</taxon>
        <taxon>Sphingomonadaceae</taxon>
        <taxon>Novosphingobium</taxon>
    </lineage>
</organism>
<comment type="caution">
    <text evidence="1">The sequence shown here is derived from an EMBL/GenBank/DDBJ whole genome shotgun (WGS) entry which is preliminary data.</text>
</comment>